<dbReference type="Proteomes" id="UP001321749">
    <property type="component" value="Unassembled WGS sequence"/>
</dbReference>
<evidence type="ECO:0000313" key="3">
    <source>
        <dbReference type="Proteomes" id="UP001321749"/>
    </source>
</evidence>
<dbReference type="AlphaFoldDB" id="A0AAV9I5B8"/>
<evidence type="ECO:0000313" key="2">
    <source>
        <dbReference type="EMBL" id="KAK4466876.1"/>
    </source>
</evidence>
<accession>A0AAV9I5B8</accession>
<evidence type="ECO:0000256" key="1">
    <source>
        <dbReference type="SAM" id="MobiDB-lite"/>
    </source>
</evidence>
<gene>
    <name evidence="2" type="ORF">QBC42DRAFT_247220</name>
</gene>
<protein>
    <submittedName>
        <fullName evidence="2">Uncharacterized protein</fullName>
    </submittedName>
</protein>
<proteinExistence type="predicted"/>
<name>A0AAV9I5B8_9PEZI</name>
<reference evidence="2" key="2">
    <citation type="submission" date="2023-06" db="EMBL/GenBank/DDBJ databases">
        <authorList>
            <consortium name="Lawrence Berkeley National Laboratory"/>
            <person name="Mondo S.J."/>
            <person name="Hensen N."/>
            <person name="Bonometti L."/>
            <person name="Westerberg I."/>
            <person name="Brannstrom I.O."/>
            <person name="Guillou S."/>
            <person name="Cros-Aarteil S."/>
            <person name="Calhoun S."/>
            <person name="Haridas S."/>
            <person name="Kuo A."/>
            <person name="Pangilinan J."/>
            <person name="Riley R."/>
            <person name="Labutti K."/>
            <person name="Andreopoulos B."/>
            <person name="Lipzen A."/>
            <person name="Chen C."/>
            <person name="Yanf M."/>
            <person name="Daum C."/>
            <person name="Ng V."/>
            <person name="Clum A."/>
            <person name="Steindorff A."/>
            <person name="Ohm R."/>
            <person name="Martin F."/>
            <person name="Silar P."/>
            <person name="Natvig D."/>
            <person name="Lalanne C."/>
            <person name="Gautier V."/>
            <person name="Ament-Velasquez S.L."/>
            <person name="Kruys A."/>
            <person name="Hutchinson M.I."/>
            <person name="Powell A.J."/>
            <person name="Barry K."/>
            <person name="Miller A.N."/>
            <person name="Grigoriev I.V."/>
            <person name="Debuchy R."/>
            <person name="Gladieux P."/>
            <person name="Thoren M.H."/>
            <person name="Johannesson H."/>
        </authorList>
    </citation>
    <scope>NUCLEOTIDE SEQUENCE</scope>
    <source>
        <strain evidence="2">PSN324</strain>
    </source>
</reference>
<organism evidence="2 3">
    <name type="scientific">Cladorrhinum samala</name>
    <dbReference type="NCBI Taxonomy" id="585594"/>
    <lineage>
        <taxon>Eukaryota</taxon>
        <taxon>Fungi</taxon>
        <taxon>Dikarya</taxon>
        <taxon>Ascomycota</taxon>
        <taxon>Pezizomycotina</taxon>
        <taxon>Sordariomycetes</taxon>
        <taxon>Sordariomycetidae</taxon>
        <taxon>Sordariales</taxon>
        <taxon>Podosporaceae</taxon>
        <taxon>Cladorrhinum</taxon>
    </lineage>
</organism>
<keyword evidence="3" id="KW-1185">Reference proteome</keyword>
<sequence length="449" mass="49564">MFPAFEPQLGKPGLVDSVGCKARIQSEWLLASQPAPSRTTCQPVRGRHGLGMPPHHNHRILPAAFLVEQSVPNMAVGLSPRPSHMNGENAMPLFTTPDRNRSSAQYGGAPNKTIGRERTTNDLRAIPPAEMMTRGRAEQLPSQERSMDSVLERDNRLTALDRRHAFDLDSASPNLLGGTAHERWLSTHRHRSISMNRIASDIVTAYVKSLSMASLVASPGFTVFILHGVSSVIPHRHNYNSQLGRIPPPVIGADLLVRAESLQYVSCLQSCPCLLPSNKGINHRDLRRFGTLNGSTRQQALAVHSALNARHLSREAFDSGISSEALKRMDVQMHLLITGVSQNAYMTGNPLINVTHHKPQAGSARRLETHQAQREIDETVATEEERFEKQCGTRLMIPTLVNNKQAESSLLYGRTTTNPQGPLQPLWCKHLTLSYPFRFPGSGKSRAAK</sequence>
<comment type="caution">
    <text evidence="2">The sequence shown here is derived from an EMBL/GenBank/DDBJ whole genome shotgun (WGS) entry which is preliminary data.</text>
</comment>
<dbReference type="EMBL" id="MU864929">
    <property type="protein sequence ID" value="KAK4466876.1"/>
    <property type="molecule type" value="Genomic_DNA"/>
</dbReference>
<feature type="region of interest" description="Disordered" evidence="1">
    <location>
        <begin position="96"/>
        <end position="122"/>
    </location>
</feature>
<reference evidence="2" key="1">
    <citation type="journal article" date="2023" name="Mol. Phylogenet. Evol.">
        <title>Genome-scale phylogeny and comparative genomics of the fungal order Sordariales.</title>
        <authorList>
            <person name="Hensen N."/>
            <person name="Bonometti L."/>
            <person name="Westerberg I."/>
            <person name="Brannstrom I.O."/>
            <person name="Guillou S."/>
            <person name="Cros-Aarteil S."/>
            <person name="Calhoun S."/>
            <person name="Haridas S."/>
            <person name="Kuo A."/>
            <person name="Mondo S."/>
            <person name="Pangilinan J."/>
            <person name="Riley R."/>
            <person name="LaButti K."/>
            <person name="Andreopoulos B."/>
            <person name="Lipzen A."/>
            <person name="Chen C."/>
            <person name="Yan M."/>
            <person name="Daum C."/>
            <person name="Ng V."/>
            <person name="Clum A."/>
            <person name="Steindorff A."/>
            <person name="Ohm R.A."/>
            <person name="Martin F."/>
            <person name="Silar P."/>
            <person name="Natvig D.O."/>
            <person name="Lalanne C."/>
            <person name="Gautier V."/>
            <person name="Ament-Velasquez S.L."/>
            <person name="Kruys A."/>
            <person name="Hutchinson M.I."/>
            <person name="Powell A.J."/>
            <person name="Barry K."/>
            <person name="Miller A.N."/>
            <person name="Grigoriev I.V."/>
            <person name="Debuchy R."/>
            <person name="Gladieux P."/>
            <person name="Hiltunen Thoren M."/>
            <person name="Johannesson H."/>
        </authorList>
    </citation>
    <scope>NUCLEOTIDE SEQUENCE</scope>
    <source>
        <strain evidence="2">PSN324</strain>
    </source>
</reference>